<evidence type="ECO:0000256" key="2">
    <source>
        <dbReference type="ARBA" id="ARBA00022737"/>
    </source>
</evidence>
<dbReference type="FunFam" id="3.40.50.300:FF:000057">
    <property type="entry name" value="GTPase Der"/>
    <property type="match status" value="1"/>
</dbReference>
<evidence type="ECO:0000259" key="5">
    <source>
        <dbReference type="PROSITE" id="PS51712"/>
    </source>
</evidence>
<dbReference type="Gene3D" id="3.40.50.300">
    <property type="entry name" value="P-loop containing nucleotide triphosphate hydrolases"/>
    <property type="match status" value="2"/>
</dbReference>
<evidence type="ECO:0000256" key="1">
    <source>
        <dbReference type="ARBA" id="ARBA00022517"/>
    </source>
</evidence>
<reference evidence="6" key="1">
    <citation type="journal article" date="2012" name="PLoS ONE">
        <title>Gene sets for utilization of primary and secondary nutrition supplies in the distal gut of endangered iberian lynx.</title>
        <authorList>
            <person name="Alcaide M."/>
            <person name="Messina E."/>
            <person name="Richter M."/>
            <person name="Bargiela R."/>
            <person name="Peplies J."/>
            <person name="Huws S.A."/>
            <person name="Newbold C.J."/>
            <person name="Golyshin P.N."/>
            <person name="Simon M.A."/>
            <person name="Lopez G."/>
            <person name="Yakimov M.M."/>
            <person name="Ferrer M."/>
        </authorList>
    </citation>
    <scope>NUCLEOTIDE SEQUENCE</scope>
</reference>
<dbReference type="EMBL" id="AMCI01002475">
    <property type="protein sequence ID" value="EJX02611.1"/>
    <property type="molecule type" value="Genomic_DNA"/>
</dbReference>
<dbReference type="GO" id="GO:0005525">
    <property type="term" value="F:GTP binding"/>
    <property type="evidence" value="ECO:0007669"/>
    <property type="project" value="UniProtKB-KW"/>
</dbReference>
<dbReference type="CDD" id="cd01894">
    <property type="entry name" value="EngA1"/>
    <property type="match status" value="1"/>
</dbReference>
<keyword evidence="2" id="KW-0677">Repeat</keyword>
<keyword evidence="4" id="KW-0342">GTP-binding</keyword>
<dbReference type="NCBIfam" id="TIGR00231">
    <property type="entry name" value="small_GTP"/>
    <property type="match status" value="1"/>
</dbReference>
<name>J9CR29_9ZZZZ</name>
<dbReference type="InterPro" id="IPR005225">
    <property type="entry name" value="Small_GTP-bd"/>
</dbReference>
<gene>
    <name evidence="6" type="ORF">EVA_09282</name>
</gene>
<dbReference type="InterPro" id="IPR027417">
    <property type="entry name" value="P-loop_NTPase"/>
</dbReference>
<evidence type="ECO:0000256" key="4">
    <source>
        <dbReference type="ARBA" id="ARBA00023134"/>
    </source>
</evidence>
<evidence type="ECO:0000256" key="3">
    <source>
        <dbReference type="ARBA" id="ARBA00022741"/>
    </source>
</evidence>
<feature type="non-terminal residue" evidence="6">
    <location>
        <position position="230"/>
    </location>
</feature>
<feature type="domain" description="EngA-type G" evidence="5">
    <location>
        <begin position="3"/>
        <end position="166"/>
    </location>
</feature>
<dbReference type="InterPro" id="IPR031166">
    <property type="entry name" value="G_ENGA"/>
</dbReference>
<dbReference type="PANTHER" id="PTHR43834">
    <property type="entry name" value="GTPASE DER"/>
    <property type="match status" value="1"/>
</dbReference>
<accession>J9CR29</accession>
<protein>
    <submittedName>
        <fullName evidence="6">Ribosome-associated GTPase EngA</fullName>
    </submittedName>
</protein>
<keyword evidence="3" id="KW-0547">Nucleotide-binding</keyword>
<dbReference type="SUPFAM" id="SSF52540">
    <property type="entry name" value="P-loop containing nucleoside triphosphate hydrolases"/>
    <property type="match status" value="2"/>
</dbReference>
<dbReference type="PANTHER" id="PTHR43834:SF6">
    <property type="entry name" value="GTPASE DER"/>
    <property type="match status" value="1"/>
</dbReference>
<dbReference type="GO" id="GO:0043022">
    <property type="term" value="F:ribosome binding"/>
    <property type="evidence" value="ECO:0007669"/>
    <property type="project" value="TreeGrafter"/>
</dbReference>
<dbReference type="PRINTS" id="PR00326">
    <property type="entry name" value="GTP1OBG"/>
</dbReference>
<proteinExistence type="predicted"/>
<dbReference type="InterPro" id="IPR006073">
    <property type="entry name" value="GTP-bd"/>
</dbReference>
<comment type="caution">
    <text evidence="6">The sequence shown here is derived from an EMBL/GenBank/DDBJ whole genome shotgun (WGS) entry which is preliminary data.</text>
</comment>
<dbReference type="Pfam" id="PF01926">
    <property type="entry name" value="MMR_HSR1"/>
    <property type="match status" value="2"/>
</dbReference>
<dbReference type="AlphaFoldDB" id="J9CR29"/>
<sequence length="230" mass="25106">MLPVIALVGRPNVGKSTLFNRLTRSRDAIVADFPGLTRDRQYGQGRVGRMPYLVVDTGGFEPVKSEGIVKEMANQAELAIDEADVVIFVTDARAGLTPHDQRIAVRLRQSGRKVLLAVNKSEGLSTIHAAEFYELGLGEPLMISAAHGQGINALMELALEGFEEDREEEEPEDPEAPKRLKVTLAGRPNAGKSTLINALIGEERLIAYDMAGTTRDAIKVDFEYGGRAYE</sequence>
<evidence type="ECO:0000313" key="6">
    <source>
        <dbReference type="EMBL" id="EJX02611.1"/>
    </source>
</evidence>
<keyword evidence="1" id="KW-0690">Ribosome biogenesis</keyword>
<dbReference type="PROSITE" id="PS51712">
    <property type="entry name" value="G_ENGA"/>
    <property type="match status" value="1"/>
</dbReference>
<dbReference type="GO" id="GO:0042254">
    <property type="term" value="P:ribosome biogenesis"/>
    <property type="evidence" value="ECO:0007669"/>
    <property type="project" value="UniProtKB-KW"/>
</dbReference>
<organism evidence="6">
    <name type="scientific">gut metagenome</name>
    <dbReference type="NCBI Taxonomy" id="749906"/>
    <lineage>
        <taxon>unclassified sequences</taxon>
        <taxon>metagenomes</taxon>
        <taxon>organismal metagenomes</taxon>
    </lineage>
</organism>